<dbReference type="RefSeq" id="WP_313762176.1">
    <property type="nucleotide sequence ID" value="NZ_JBHSOD010000057.1"/>
</dbReference>
<keyword evidence="1" id="KW-0812">Transmembrane</keyword>
<keyword evidence="1" id="KW-1133">Transmembrane helix</keyword>
<feature type="transmembrane region" description="Helical" evidence="1">
    <location>
        <begin position="302"/>
        <end position="321"/>
    </location>
</feature>
<keyword evidence="1" id="KW-0472">Membrane</keyword>
<feature type="transmembrane region" description="Helical" evidence="1">
    <location>
        <begin position="386"/>
        <end position="405"/>
    </location>
</feature>
<evidence type="ECO:0000256" key="1">
    <source>
        <dbReference type="SAM" id="Phobius"/>
    </source>
</evidence>
<feature type="transmembrane region" description="Helical" evidence="1">
    <location>
        <begin position="227"/>
        <end position="244"/>
    </location>
</feature>
<evidence type="ECO:0000313" key="2">
    <source>
        <dbReference type="EMBL" id="MFC5889437.1"/>
    </source>
</evidence>
<keyword evidence="3" id="KW-1185">Reference proteome</keyword>
<organism evidence="2 3">
    <name type="scientific">Kitasatospora aburaviensis</name>
    <dbReference type="NCBI Taxonomy" id="67265"/>
    <lineage>
        <taxon>Bacteria</taxon>
        <taxon>Bacillati</taxon>
        <taxon>Actinomycetota</taxon>
        <taxon>Actinomycetes</taxon>
        <taxon>Kitasatosporales</taxon>
        <taxon>Streptomycetaceae</taxon>
        <taxon>Kitasatospora</taxon>
    </lineage>
</organism>
<gene>
    <name evidence="2" type="ORF">ACFP0N_31170</name>
</gene>
<feature type="transmembrane region" description="Helical" evidence="1">
    <location>
        <begin position="364"/>
        <end position="380"/>
    </location>
</feature>
<evidence type="ECO:0000313" key="3">
    <source>
        <dbReference type="Proteomes" id="UP001596067"/>
    </source>
</evidence>
<name>A0ABW1F6A4_9ACTN</name>
<protein>
    <recommendedName>
        <fullName evidence="4">Integral membrane protein</fullName>
    </recommendedName>
</protein>
<feature type="transmembrane region" description="Helical" evidence="1">
    <location>
        <begin position="21"/>
        <end position="43"/>
    </location>
</feature>
<dbReference type="EMBL" id="JBHSOD010000057">
    <property type="protein sequence ID" value="MFC5889437.1"/>
    <property type="molecule type" value="Genomic_DNA"/>
</dbReference>
<accession>A0ABW1F6A4</accession>
<proteinExistence type="predicted"/>
<sequence>MAQLESDAAKRAPTHHRMRTFGSTVLVVVASILSILAVVAVWAHNEVTDTDRFVSSLAPLAHNPDVQNALANRLTNAAAEQVDVKALVNDLSQAAAEQGVPPRLADLIGGLSGPLEGALTNVIHAAAEKVVTSDAFATVWEQALRLGHASMVKALTGEGGGAVQLKNDEVTIDIGPMVDKVKTELVNAGFAPAAKIPAVHTDFVVFSSPDIAKIKGGFRLLEVLGNWLPVIVVLVAAAGVFTAFNRRRALVGAAVGIALAMLLMGIVLTVFRSYFLDHLPSDASPAAAGAVYDALVTYLRTTVRVVGVLALVVAIGALMIGPSRVAVTIRSVCGHGVAAVRHAADSAGFHAGPVDAFVRRWKRWIGIMVLLGAAVIFAFWDHPTGMVVFWFAVVVLALFAIREFFAPAYPAGGPLVPRAPATRPGPPAAAGHGGAAGA</sequence>
<reference evidence="3" key="1">
    <citation type="journal article" date="2019" name="Int. J. Syst. Evol. Microbiol.">
        <title>The Global Catalogue of Microorganisms (GCM) 10K type strain sequencing project: providing services to taxonomists for standard genome sequencing and annotation.</title>
        <authorList>
            <consortium name="The Broad Institute Genomics Platform"/>
            <consortium name="The Broad Institute Genome Sequencing Center for Infectious Disease"/>
            <person name="Wu L."/>
            <person name="Ma J."/>
        </authorList>
    </citation>
    <scope>NUCLEOTIDE SEQUENCE [LARGE SCALE GENOMIC DNA]</scope>
    <source>
        <strain evidence="3">CGMCC 4.1469</strain>
    </source>
</reference>
<dbReference type="Proteomes" id="UP001596067">
    <property type="component" value="Unassembled WGS sequence"/>
</dbReference>
<comment type="caution">
    <text evidence="2">The sequence shown here is derived from an EMBL/GenBank/DDBJ whole genome shotgun (WGS) entry which is preliminary data.</text>
</comment>
<evidence type="ECO:0008006" key="4">
    <source>
        <dbReference type="Google" id="ProtNLM"/>
    </source>
</evidence>
<feature type="transmembrane region" description="Helical" evidence="1">
    <location>
        <begin position="251"/>
        <end position="275"/>
    </location>
</feature>